<dbReference type="Proteomes" id="UP000094067">
    <property type="component" value="Unassembled WGS sequence"/>
</dbReference>
<gene>
    <name evidence="7" type="ORF">BEI59_14180</name>
    <name evidence="6" type="ORF">BEI61_01950</name>
</gene>
<evidence type="ECO:0000256" key="2">
    <source>
        <dbReference type="ARBA" id="ARBA00023125"/>
    </source>
</evidence>
<dbReference type="PATRIC" id="fig|1432052.4.peg.2179"/>
<evidence type="ECO:0000313" key="6">
    <source>
        <dbReference type="EMBL" id="ODM06061.1"/>
    </source>
</evidence>
<feature type="domain" description="HTH arsR-type" evidence="5">
    <location>
        <begin position="10"/>
        <end position="105"/>
    </location>
</feature>
<dbReference type="InterPro" id="IPR001845">
    <property type="entry name" value="HTH_ArsR_DNA-bd_dom"/>
</dbReference>
<evidence type="ECO:0000256" key="1">
    <source>
        <dbReference type="ARBA" id="ARBA00023015"/>
    </source>
</evidence>
<dbReference type="EMBL" id="MCGH01000002">
    <property type="protein sequence ID" value="ODM06061.1"/>
    <property type="molecule type" value="Genomic_DNA"/>
</dbReference>
<evidence type="ECO:0000313" key="7">
    <source>
        <dbReference type="EMBL" id="ODR51390.1"/>
    </source>
</evidence>
<feature type="compositionally biased region" description="Polar residues" evidence="4">
    <location>
        <begin position="331"/>
        <end position="340"/>
    </location>
</feature>
<dbReference type="AlphaFoldDB" id="A0A1E3ACA9"/>
<dbReference type="InterPro" id="IPR036390">
    <property type="entry name" value="WH_DNA-bd_sf"/>
</dbReference>
<dbReference type="PANTHER" id="PTHR43132">
    <property type="entry name" value="ARSENICAL RESISTANCE OPERON REPRESSOR ARSR-RELATED"/>
    <property type="match status" value="1"/>
</dbReference>
<dbReference type="SUPFAM" id="SSF46785">
    <property type="entry name" value="Winged helix' DNA-binding domain"/>
    <property type="match status" value="1"/>
</dbReference>
<comment type="caution">
    <text evidence="6">The sequence shown here is derived from an EMBL/GenBank/DDBJ whole genome shotgun (WGS) entry which is preliminary data.</text>
</comment>
<evidence type="ECO:0000259" key="5">
    <source>
        <dbReference type="PROSITE" id="PS50987"/>
    </source>
</evidence>
<feature type="region of interest" description="Disordered" evidence="4">
    <location>
        <begin position="312"/>
        <end position="340"/>
    </location>
</feature>
<dbReference type="Gene3D" id="1.10.10.10">
    <property type="entry name" value="Winged helix-like DNA-binding domain superfamily/Winged helix DNA-binding domain"/>
    <property type="match status" value="1"/>
</dbReference>
<sequence>MKTNKKRISLDLNNLEQTALVGKALSSEVRLEILKLLIEKSANISEIAAAFGLPQSSAALHVKVLEEAGMISVSEKPGVRGAQKVCGITFEDIYLNAFQHKMDHSDSKEFRQIMPIGNYFDFEVSGNCGIISEKGYLGVEDSPSSFYCHNRNEAQLLWFHTGFVEYRFPTYLLKNCRLKEVSFSFEVCSEAPGYQNDWPSDITVWINGREIATILSPGDFGGRRGRLNPEWWGDTMTQYGIYKTIRINPLGCFEDDIKCSDLTLSALCLNEGSYISFRLGVKPDAVHAGGMNLFGEKFGDYAQALVMKVKAANGDSQKKEPDDLQPDGAPGSSSAGQSDQ</sequence>
<keyword evidence="2" id="KW-0238">DNA-binding</keyword>
<dbReference type="EMBL" id="MEHA01000009">
    <property type="protein sequence ID" value="ODR51390.1"/>
    <property type="molecule type" value="Genomic_DNA"/>
</dbReference>
<name>A0A1E3ACA9_9FIRM</name>
<protein>
    <submittedName>
        <fullName evidence="6">Helix-turn-helix domain protein</fullName>
    </submittedName>
    <submittedName>
        <fullName evidence="7">Transcriptional regulator</fullName>
    </submittedName>
</protein>
<dbReference type="PANTHER" id="PTHR43132:SF2">
    <property type="entry name" value="ARSENICAL RESISTANCE OPERON REPRESSOR ARSR-RELATED"/>
    <property type="match status" value="1"/>
</dbReference>
<dbReference type="GO" id="GO:0003677">
    <property type="term" value="F:DNA binding"/>
    <property type="evidence" value="ECO:0007669"/>
    <property type="project" value="UniProtKB-KW"/>
</dbReference>
<dbReference type="SMART" id="SM00418">
    <property type="entry name" value="HTH_ARSR"/>
    <property type="match status" value="1"/>
</dbReference>
<reference evidence="7 9" key="2">
    <citation type="submission" date="2016-08" db="EMBL/GenBank/DDBJ databases">
        <authorList>
            <person name="Seilhamer J.J."/>
        </authorList>
    </citation>
    <scope>NUCLEOTIDE SEQUENCE [LARGE SCALE GENOMIC DNA]</scope>
    <source>
        <strain evidence="7 9">NML150140-1</strain>
    </source>
</reference>
<dbReference type="PROSITE" id="PS50987">
    <property type="entry name" value="HTH_ARSR_2"/>
    <property type="match status" value="1"/>
</dbReference>
<dbReference type="CDD" id="cd00090">
    <property type="entry name" value="HTH_ARSR"/>
    <property type="match status" value="1"/>
</dbReference>
<dbReference type="Pfam" id="PF01022">
    <property type="entry name" value="HTH_5"/>
    <property type="match status" value="1"/>
</dbReference>
<dbReference type="InterPro" id="IPR051011">
    <property type="entry name" value="Metal_resp_trans_reg"/>
</dbReference>
<evidence type="ECO:0000256" key="3">
    <source>
        <dbReference type="ARBA" id="ARBA00023163"/>
    </source>
</evidence>
<keyword evidence="3" id="KW-0804">Transcription</keyword>
<evidence type="ECO:0000313" key="9">
    <source>
        <dbReference type="Proteomes" id="UP000094271"/>
    </source>
</evidence>
<dbReference type="InterPro" id="IPR036388">
    <property type="entry name" value="WH-like_DNA-bd_sf"/>
</dbReference>
<dbReference type="Proteomes" id="UP000094271">
    <property type="component" value="Unassembled WGS sequence"/>
</dbReference>
<dbReference type="GO" id="GO:0003700">
    <property type="term" value="F:DNA-binding transcription factor activity"/>
    <property type="evidence" value="ECO:0007669"/>
    <property type="project" value="InterPro"/>
</dbReference>
<keyword evidence="1" id="KW-0805">Transcription regulation</keyword>
<organism evidence="6 8">
    <name type="scientific">Eisenbergiella tayi</name>
    <dbReference type="NCBI Taxonomy" id="1432052"/>
    <lineage>
        <taxon>Bacteria</taxon>
        <taxon>Bacillati</taxon>
        <taxon>Bacillota</taxon>
        <taxon>Clostridia</taxon>
        <taxon>Lachnospirales</taxon>
        <taxon>Lachnospiraceae</taxon>
        <taxon>Eisenbergiella</taxon>
    </lineage>
</organism>
<evidence type="ECO:0000313" key="8">
    <source>
        <dbReference type="Proteomes" id="UP000094067"/>
    </source>
</evidence>
<accession>A0A1E3ACA9</accession>
<proteinExistence type="predicted"/>
<dbReference type="InterPro" id="IPR011991">
    <property type="entry name" value="ArsR-like_HTH"/>
</dbReference>
<dbReference type="RefSeq" id="WP_009254374.1">
    <property type="nucleotide sequence ID" value="NZ_CABMHK010000171.1"/>
</dbReference>
<evidence type="ECO:0000256" key="4">
    <source>
        <dbReference type="SAM" id="MobiDB-lite"/>
    </source>
</evidence>
<reference evidence="6 8" key="1">
    <citation type="submission" date="2016-07" db="EMBL/GenBank/DDBJ databases">
        <title>Characterization of isolates of Eisenbergiella tayi derived from blood cultures, using whole genome sequencing.</title>
        <authorList>
            <person name="Burdz T."/>
            <person name="Wiebe D."/>
            <person name="Huynh C."/>
            <person name="Bernard K."/>
        </authorList>
    </citation>
    <scope>NUCLEOTIDE SEQUENCE [LARGE SCALE GENOMIC DNA]</scope>
    <source>
        <strain evidence="6 8">NML 110608</strain>
    </source>
</reference>